<proteinExistence type="predicted"/>
<comment type="caution">
    <text evidence="2">The sequence shown here is derived from an EMBL/GenBank/DDBJ whole genome shotgun (WGS) entry which is preliminary data.</text>
</comment>
<dbReference type="AlphaFoldDB" id="A0A2U1PFJ9"/>
<sequence length="269" mass="29706">MIYICLLVVALQTSDDIANLKRVGSLMHYCEKLLELPYHPKESMHESGSAEEASKATRTPRPHHTVSHPINVSFVLPALFKDGLVLLQELTRPRYDSSVSLHTNDRFGYSAAQASCEATDNLPLLLTVYVPGLNFSLRELAREVVELLTAAADGAKALIDASDRMRLYVEIARLYGTLGYHSKAAFFSKQGGGLESLMLKNLYEKGAYTTVYWALAPNSFETNDQFVAGPQIGVVVPHESNPFGPFESSPDLMMAQPKKCMQIKLPASR</sequence>
<name>A0A2U1PFJ9_ARTAN</name>
<protein>
    <submittedName>
        <fullName evidence="2">TRAPP II complex, Trs120</fullName>
    </submittedName>
</protein>
<dbReference type="STRING" id="35608.A0A2U1PFJ9"/>
<feature type="region of interest" description="Disordered" evidence="1">
    <location>
        <begin position="43"/>
        <end position="65"/>
    </location>
</feature>
<keyword evidence="3" id="KW-1185">Reference proteome</keyword>
<organism evidence="2 3">
    <name type="scientific">Artemisia annua</name>
    <name type="common">Sweet wormwood</name>
    <dbReference type="NCBI Taxonomy" id="35608"/>
    <lineage>
        <taxon>Eukaryota</taxon>
        <taxon>Viridiplantae</taxon>
        <taxon>Streptophyta</taxon>
        <taxon>Embryophyta</taxon>
        <taxon>Tracheophyta</taxon>
        <taxon>Spermatophyta</taxon>
        <taxon>Magnoliopsida</taxon>
        <taxon>eudicotyledons</taxon>
        <taxon>Gunneridae</taxon>
        <taxon>Pentapetalae</taxon>
        <taxon>asterids</taxon>
        <taxon>campanulids</taxon>
        <taxon>Asterales</taxon>
        <taxon>Asteraceae</taxon>
        <taxon>Asteroideae</taxon>
        <taxon>Anthemideae</taxon>
        <taxon>Artemisiinae</taxon>
        <taxon>Artemisia</taxon>
    </lineage>
</organism>
<evidence type="ECO:0000313" key="2">
    <source>
        <dbReference type="EMBL" id="PWA84522.1"/>
    </source>
</evidence>
<evidence type="ECO:0000256" key="1">
    <source>
        <dbReference type="SAM" id="MobiDB-lite"/>
    </source>
</evidence>
<dbReference type="OrthoDB" id="1900440at2759"/>
<accession>A0A2U1PFJ9</accession>
<evidence type="ECO:0000313" key="3">
    <source>
        <dbReference type="Proteomes" id="UP000245207"/>
    </source>
</evidence>
<dbReference type="EMBL" id="PKPP01001220">
    <property type="protein sequence ID" value="PWA84522.1"/>
    <property type="molecule type" value="Genomic_DNA"/>
</dbReference>
<dbReference type="Proteomes" id="UP000245207">
    <property type="component" value="Unassembled WGS sequence"/>
</dbReference>
<reference evidence="2 3" key="1">
    <citation type="journal article" date="2018" name="Mol. Plant">
        <title>The genome of Artemisia annua provides insight into the evolution of Asteraceae family and artemisinin biosynthesis.</title>
        <authorList>
            <person name="Shen Q."/>
            <person name="Zhang L."/>
            <person name="Liao Z."/>
            <person name="Wang S."/>
            <person name="Yan T."/>
            <person name="Shi P."/>
            <person name="Liu M."/>
            <person name="Fu X."/>
            <person name="Pan Q."/>
            <person name="Wang Y."/>
            <person name="Lv Z."/>
            <person name="Lu X."/>
            <person name="Zhang F."/>
            <person name="Jiang W."/>
            <person name="Ma Y."/>
            <person name="Chen M."/>
            <person name="Hao X."/>
            <person name="Li L."/>
            <person name="Tang Y."/>
            <person name="Lv G."/>
            <person name="Zhou Y."/>
            <person name="Sun X."/>
            <person name="Brodelius P.E."/>
            <person name="Rose J.K.C."/>
            <person name="Tang K."/>
        </authorList>
    </citation>
    <scope>NUCLEOTIDE SEQUENCE [LARGE SCALE GENOMIC DNA]</scope>
    <source>
        <strain evidence="3">cv. Huhao1</strain>
        <tissue evidence="2">Leaf</tissue>
    </source>
</reference>
<gene>
    <name evidence="2" type="ORF">CTI12_AA118020</name>
</gene>